<reference evidence="1" key="2">
    <citation type="journal article" date="2023" name="Science">
        <title>Genomic signatures of disease resistance in endangered staghorn corals.</title>
        <authorList>
            <person name="Vollmer S.V."/>
            <person name="Selwyn J.D."/>
            <person name="Despard B.A."/>
            <person name="Roesel C.L."/>
        </authorList>
    </citation>
    <scope>NUCLEOTIDE SEQUENCE</scope>
    <source>
        <strain evidence="1">K2</strain>
    </source>
</reference>
<keyword evidence="2" id="KW-1185">Reference proteome</keyword>
<evidence type="ECO:0000313" key="1">
    <source>
        <dbReference type="EMBL" id="KAK2570026.1"/>
    </source>
</evidence>
<gene>
    <name evidence="1" type="ORF">P5673_004763</name>
</gene>
<dbReference type="AlphaFoldDB" id="A0AAD9QYY2"/>
<comment type="caution">
    <text evidence="1">The sequence shown here is derived from an EMBL/GenBank/DDBJ whole genome shotgun (WGS) entry which is preliminary data.</text>
</comment>
<sequence>MSETTNYARYNTAQPDKIFAYNGGVICEQLAKACRQSNDVPCFPESFGMMNRIFWGVEQEYSLAKCNLRSYNRKATILGESGLS</sequence>
<organism evidence="1 2">
    <name type="scientific">Acropora cervicornis</name>
    <name type="common">Staghorn coral</name>
    <dbReference type="NCBI Taxonomy" id="6130"/>
    <lineage>
        <taxon>Eukaryota</taxon>
        <taxon>Metazoa</taxon>
        <taxon>Cnidaria</taxon>
        <taxon>Anthozoa</taxon>
        <taxon>Hexacorallia</taxon>
        <taxon>Scleractinia</taxon>
        <taxon>Astrocoeniina</taxon>
        <taxon>Acroporidae</taxon>
        <taxon>Acropora</taxon>
    </lineage>
</organism>
<proteinExistence type="predicted"/>
<protein>
    <submittedName>
        <fullName evidence="1">Uncharacterized protein</fullName>
    </submittedName>
</protein>
<accession>A0AAD9QYY2</accession>
<dbReference type="Proteomes" id="UP001249851">
    <property type="component" value="Unassembled WGS sequence"/>
</dbReference>
<name>A0AAD9QYY2_ACRCE</name>
<dbReference type="EMBL" id="JARQWQ010000008">
    <property type="protein sequence ID" value="KAK2570026.1"/>
    <property type="molecule type" value="Genomic_DNA"/>
</dbReference>
<evidence type="ECO:0000313" key="2">
    <source>
        <dbReference type="Proteomes" id="UP001249851"/>
    </source>
</evidence>
<reference evidence="1" key="1">
    <citation type="journal article" date="2023" name="G3 (Bethesda)">
        <title>Whole genome assembly and annotation of the endangered Caribbean coral Acropora cervicornis.</title>
        <authorList>
            <person name="Selwyn J.D."/>
            <person name="Vollmer S.V."/>
        </authorList>
    </citation>
    <scope>NUCLEOTIDE SEQUENCE</scope>
    <source>
        <strain evidence="1">K2</strain>
    </source>
</reference>